<evidence type="ECO:0000313" key="4">
    <source>
        <dbReference type="Proteomes" id="UP001458415"/>
    </source>
</evidence>
<name>A0ABV1W9Q4_9ACTN</name>
<feature type="domain" description="SWIM-type" evidence="2">
    <location>
        <begin position="78"/>
        <end position="120"/>
    </location>
</feature>
<accession>A0ABV1W9Q4</accession>
<evidence type="ECO:0000256" key="1">
    <source>
        <dbReference type="PROSITE-ProRule" id="PRU00325"/>
    </source>
</evidence>
<protein>
    <recommendedName>
        <fullName evidence="2">SWIM-type domain-containing protein</fullName>
    </recommendedName>
</protein>
<sequence>MRATKVTEAEPIRCLKCHRRLRNPSFDGLGPKCRRKVFRASRAPQLAAQYKSDLVDKAIDLLEMGGLIPLRDTGKNAVFLAVSSDGTTAYRTARAACTCPAGLKAKHMCCHRIAAHVVELAA</sequence>
<gene>
    <name evidence="3" type="ORF">ABT317_27165</name>
</gene>
<dbReference type="InterPro" id="IPR007527">
    <property type="entry name" value="Znf_SWIM"/>
</dbReference>
<keyword evidence="1" id="KW-0863">Zinc-finger</keyword>
<dbReference type="Proteomes" id="UP001458415">
    <property type="component" value="Unassembled WGS sequence"/>
</dbReference>
<evidence type="ECO:0000259" key="2">
    <source>
        <dbReference type="PROSITE" id="PS50966"/>
    </source>
</evidence>
<keyword evidence="4" id="KW-1185">Reference proteome</keyword>
<dbReference type="EMBL" id="JBEPCU010000573">
    <property type="protein sequence ID" value="MER6980551.1"/>
    <property type="molecule type" value="Genomic_DNA"/>
</dbReference>
<keyword evidence="1" id="KW-0862">Zinc</keyword>
<dbReference type="PROSITE" id="PS50966">
    <property type="entry name" value="ZF_SWIM"/>
    <property type="match status" value="1"/>
</dbReference>
<keyword evidence="1" id="KW-0479">Metal-binding</keyword>
<organism evidence="3 4">
    <name type="scientific">Streptomyces carpinensis</name>
    <dbReference type="NCBI Taxonomy" id="66369"/>
    <lineage>
        <taxon>Bacteria</taxon>
        <taxon>Bacillati</taxon>
        <taxon>Actinomycetota</taxon>
        <taxon>Actinomycetes</taxon>
        <taxon>Kitasatosporales</taxon>
        <taxon>Streptomycetaceae</taxon>
        <taxon>Streptomyces</taxon>
    </lineage>
</organism>
<proteinExistence type="predicted"/>
<evidence type="ECO:0000313" key="3">
    <source>
        <dbReference type="EMBL" id="MER6980551.1"/>
    </source>
</evidence>
<reference evidence="3 4" key="1">
    <citation type="submission" date="2024-06" db="EMBL/GenBank/DDBJ databases">
        <title>The Natural Products Discovery Center: Release of the First 8490 Sequenced Strains for Exploring Actinobacteria Biosynthetic Diversity.</title>
        <authorList>
            <person name="Kalkreuter E."/>
            <person name="Kautsar S.A."/>
            <person name="Yang D."/>
            <person name="Bader C.D."/>
            <person name="Teijaro C.N."/>
            <person name="Fluegel L."/>
            <person name="Davis C.M."/>
            <person name="Simpson J.R."/>
            <person name="Lauterbach L."/>
            <person name="Steele A.D."/>
            <person name="Gui C."/>
            <person name="Meng S."/>
            <person name="Li G."/>
            <person name="Viehrig K."/>
            <person name="Ye F."/>
            <person name="Su P."/>
            <person name="Kiefer A.F."/>
            <person name="Nichols A."/>
            <person name="Cepeda A.J."/>
            <person name="Yan W."/>
            <person name="Fan B."/>
            <person name="Jiang Y."/>
            <person name="Adhikari A."/>
            <person name="Zheng C.-J."/>
            <person name="Schuster L."/>
            <person name="Cowan T.M."/>
            <person name="Smanski M.J."/>
            <person name="Chevrette M.G."/>
            <person name="De Carvalho L.P.S."/>
            <person name="Shen B."/>
        </authorList>
    </citation>
    <scope>NUCLEOTIDE SEQUENCE [LARGE SCALE GENOMIC DNA]</scope>
    <source>
        <strain evidence="3 4">NPDC000634</strain>
    </source>
</reference>
<comment type="caution">
    <text evidence="3">The sequence shown here is derived from an EMBL/GenBank/DDBJ whole genome shotgun (WGS) entry which is preliminary data.</text>
</comment>
<dbReference type="RefSeq" id="WP_086728873.1">
    <property type="nucleotide sequence ID" value="NZ_MUBM01000268.1"/>
</dbReference>